<feature type="domain" description="DUF7041" evidence="1">
    <location>
        <begin position="91"/>
        <end position="163"/>
    </location>
</feature>
<evidence type="ECO:0000313" key="2">
    <source>
        <dbReference type="EMBL" id="CAB3260877.1"/>
    </source>
</evidence>
<name>A0A6F9DFP5_9ASCI</name>
<dbReference type="PANTHER" id="PTHR33327:SF3">
    <property type="entry name" value="RNA-DIRECTED DNA POLYMERASE"/>
    <property type="match status" value="1"/>
</dbReference>
<gene>
    <name evidence="2" type="primary">LOC100176143-004</name>
</gene>
<dbReference type="EMBL" id="LR786422">
    <property type="protein sequence ID" value="CAB3260877.1"/>
    <property type="molecule type" value="mRNA"/>
</dbReference>
<accession>A0A6F9DFP5</accession>
<evidence type="ECO:0000259" key="1">
    <source>
        <dbReference type="Pfam" id="PF23055"/>
    </source>
</evidence>
<protein>
    <submittedName>
        <fullName evidence="2">Uncharacterized protein LOC100176143</fullName>
    </submittedName>
</protein>
<reference evidence="2" key="1">
    <citation type="submission" date="2020-04" db="EMBL/GenBank/DDBJ databases">
        <authorList>
            <person name="Neveu A P."/>
        </authorList>
    </citation>
    <scope>NUCLEOTIDE SEQUENCE</scope>
    <source>
        <tissue evidence="2">Whole embryo</tissue>
    </source>
</reference>
<dbReference type="AlphaFoldDB" id="A0A6F9DFP5"/>
<dbReference type="Pfam" id="PF23055">
    <property type="entry name" value="DUF7041"/>
    <property type="match status" value="1"/>
</dbReference>
<dbReference type="InterPro" id="IPR055469">
    <property type="entry name" value="DUF7041"/>
</dbReference>
<organism evidence="2">
    <name type="scientific">Phallusia mammillata</name>
    <dbReference type="NCBI Taxonomy" id="59560"/>
    <lineage>
        <taxon>Eukaryota</taxon>
        <taxon>Metazoa</taxon>
        <taxon>Chordata</taxon>
        <taxon>Tunicata</taxon>
        <taxon>Ascidiacea</taxon>
        <taxon>Phlebobranchia</taxon>
        <taxon>Ascidiidae</taxon>
        <taxon>Phallusia</taxon>
    </lineage>
</organism>
<proteinExistence type="evidence at transcript level"/>
<sequence length="214" mass="23587">MMQTIASFVPVSVSAATHCYNTPVQSAWTAPTVLYYSETEIRPDYSVKFSDRNQATSPFLPRSQAPCNAQYFTPRYQINSAPVGIDELNLPPMWTDTVKFWFTTVENIFQSHRVTSDAEKFCLIVSVLNQAQAQKVSHVILGAVGGCLSYDDLKQALIKAFGVNPVAKVNESLPDVTLESKRPSVSVDSLVPQGQDPRSSTGRRKVVKPVVFVA</sequence>
<dbReference type="PANTHER" id="PTHR33327">
    <property type="entry name" value="ENDONUCLEASE"/>
    <property type="match status" value="1"/>
</dbReference>